<evidence type="ECO:0000313" key="4">
    <source>
        <dbReference type="EMBL" id="SDM59118.1"/>
    </source>
</evidence>
<feature type="domain" description="YhdP central" evidence="3">
    <location>
        <begin position="355"/>
        <end position="800"/>
    </location>
</feature>
<name>A0A1G9UGS4_9PROT</name>
<evidence type="ECO:0000256" key="2">
    <source>
        <dbReference type="SAM" id="Phobius"/>
    </source>
</evidence>
<dbReference type="PANTHER" id="PTHR30441:SF4">
    <property type="entry name" value="PROTEIN ASMA"/>
    <property type="match status" value="1"/>
</dbReference>
<accession>A0A1G9UGS4</accession>
<protein>
    <recommendedName>
        <fullName evidence="3">YhdP central domain-containing protein</fullName>
    </recommendedName>
</protein>
<keyword evidence="2" id="KW-0812">Transmembrane</keyword>
<organism evidence="4 5">
    <name type="scientific">Maricaulis salignorans</name>
    <dbReference type="NCBI Taxonomy" id="144026"/>
    <lineage>
        <taxon>Bacteria</taxon>
        <taxon>Pseudomonadati</taxon>
        <taxon>Pseudomonadota</taxon>
        <taxon>Alphaproteobacteria</taxon>
        <taxon>Maricaulales</taxon>
        <taxon>Maricaulaceae</taxon>
        <taxon>Maricaulis</taxon>
    </lineage>
</organism>
<dbReference type="RefSeq" id="WP_091770874.1">
    <property type="nucleotide sequence ID" value="NZ_FNHG01000015.1"/>
</dbReference>
<sequence>MLRRSIRLCVIYTLEAIAVLLALAIFAVGALLVRLSSGPIELDFLREDAQIMLAQAFEGELVALGALEARFDPETRALVILARDVTVAERHGEVIARAPRLEAGFAVQSLLIGRFEPVTVSISGGSISMVRRADGAVGVGLGSVERVSATAQRPARGGDDSASLFQLLQEPARPGGMLGQLRHVDIENASVRIVDAITGIAWLVDQASVVLDRDDSRIRAELTGQLATPSGFAPLEVRIQAGAALNSLLLEARVSELSPAAVAPGIGPLSVLRVLDAPVSLDLLLNATRESGIRGASINLDIGAGHVLRDGESTAFNSATVRMDFDPDAAELTLSEARLESDVFTAELSGRMFELSDYIGALPMRWRYELTAGPGHIDLGGIFERPPVWTGLELAGSVDLNEAKIQLDQLDVDLGPIQARLSGETSLSAVADGRWLPNLRLNGPIEGDVQPETVLAYWPVLLADTARVWIRESILGGHYFNARLDLDIDAESVAAGALADDRLTLSFDFEDAVVRYVPEMTVLDHGRGHAVLRGNAFEVDMTSGRIGDIELSRGVVDIPRLNPKGARARFAGVARGRAADILALIDEPPLFLTSNFGVSSDIVDGQAVVEFEFRRPMLDDVDPEDIPFNIEGQVEEAFGIVPGTDWAFTDGRVQLHADSDGLTATSDGIVLETPVQFVWSENFRAGPDEAATAFEMTAMVGARTFDRLGIPARRYLGGDIRLQARATGSGMGVNDVRIDADLLDASLEAPGGVWAKQAGEPGHVGFTLHLREDGGYQFGDFLAESAGLSVAATAQLSPQGRLETASFEQLLVEELVDLSGSLTGPAREGDAFSARMAGRYLDIRDLMPHLRGLGSGEGGMMPLNAALDVARLVVSDRSQLDDFNLIWRSEAAGIRAFSLAGTASDGPLQASFGAAEDGGVRELRLEAQSVGRIAAMLGGEGYARDGRVSVLGEAPPLGTDGPLTARVEIRELTLVQVPILARILAAGSFEGLSALLNGEGIEFDAIDASVMFEDGLLTIGEARARGSALGVTASGTVDFANKSAAIDGNLAPSYVLNSFLGELPLIGDMLVSRPGEGIIGIVYSVEGPFDSLTVFANPLSALAPGFLRRIFEGSAADRAARDRAEARSDAIPDILPDAVLRELAPATEAGSQSEPDFEAEPEPEPAPEPEPEAETPAEPEPG</sequence>
<keyword evidence="5" id="KW-1185">Reference proteome</keyword>
<dbReference type="AlphaFoldDB" id="A0A1G9UGS4"/>
<evidence type="ECO:0000259" key="3">
    <source>
        <dbReference type="Pfam" id="PF13116"/>
    </source>
</evidence>
<dbReference type="STRING" id="144026.SAMN04488568_11520"/>
<feature type="region of interest" description="Disordered" evidence="1">
    <location>
        <begin position="1141"/>
        <end position="1182"/>
    </location>
</feature>
<reference evidence="4 5" key="1">
    <citation type="submission" date="2016-10" db="EMBL/GenBank/DDBJ databases">
        <authorList>
            <person name="de Groot N.N."/>
        </authorList>
    </citation>
    <scope>NUCLEOTIDE SEQUENCE [LARGE SCALE GENOMIC DNA]</scope>
    <source>
        <strain evidence="4 5">DSM 16077</strain>
    </source>
</reference>
<dbReference type="GO" id="GO:0005886">
    <property type="term" value="C:plasma membrane"/>
    <property type="evidence" value="ECO:0007669"/>
    <property type="project" value="TreeGrafter"/>
</dbReference>
<evidence type="ECO:0000313" key="5">
    <source>
        <dbReference type="Proteomes" id="UP000199759"/>
    </source>
</evidence>
<dbReference type="PANTHER" id="PTHR30441">
    <property type="entry name" value="DUF748 DOMAIN-CONTAINING PROTEIN"/>
    <property type="match status" value="1"/>
</dbReference>
<keyword evidence="2" id="KW-1133">Transmembrane helix</keyword>
<dbReference type="EMBL" id="FNHG01000015">
    <property type="protein sequence ID" value="SDM59118.1"/>
    <property type="molecule type" value="Genomic_DNA"/>
</dbReference>
<dbReference type="OrthoDB" id="7161641at2"/>
<dbReference type="Pfam" id="PF13116">
    <property type="entry name" value="YhdP"/>
    <property type="match status" value="1"/>
</dbReference>
<dbReference type="InterPro" id="IPR052894">
    <property type="entry name" value="AsmA-related"/>
</dbReference>
<dbReference type="Proteomes" id="UP000199759">
    <property type="component" value="Unassembled WGS sequence"/>
</dbReference>
<feature type="transmembrane region" description="Helical" evidence="2">
    <location>
        <begin position="12"/>
        <end position="33"/>
    </location>
</feature>
<feature type="compositionally biased region" description="Acidic residues" evidence="1">
    <location>
        <begin position="1155"/>
        <end position="1182"/>
    </location>
</feature>
<evidence type="ECO:0000256" key="1">
    <source>
        <dbReference type="SAM" id="MobiDB-lite"/>
    </source>
</evidence>
<dbReference type="InterPro" id="IPR025263">
    <property type="entry name" value="YhdP_central"/>
</dbReference>
<gene>
    <name evidence="4" type="ORF">SAMN04488568_11520</name>
</gene>
<dbReference type="GO" id="GO:0090313">
    <property type="term" value="P:regulation of protein targeting to membrane"/>
    <property type="evidence" value="ECO:0007669"/>
    <property type="project" value="TreeGrafter"/>
</dbReference>
<proteinExistence type="predicted"/>
<keyword evidence="2" id="KW-0472">Membrane</keyword>